<name>W1JAW3_9GAMM</name>
<organism evidence="1 2">
    <name type="scientific">Xenorhabdus cabanillasii JM26</name>
    <dbReference type="NCBI Taxonomy" id="1427517"/>
    <lineage>
        <taxon>Bacteria</taxon>
        <taxon>Pseudomonadati</taxon>
        <taxon>Pseudomonadota</taxon>
        <taxon>Gammaproteobacteria</taxon>
        <taxon>Enterobacterales</taxon>
        <taxon>Morganellaceae</taxon>
        <taxon>Xenorhabdus</taxon>
    </lineage>
</organism>
<dbReference type="EMBL" id="CBXE010000367">
    <property type="protein sequence ID" value="CDL86650.1"/>
    <property type="molecule type" value="Genomic_DNA"/>
</dbReference>
<reference evidence="1 2" key="1">
    <citation type="submission" date="2013-11" db="EMBL/GenBank/DDBJ databases">
        <title>Draft genome sequence and annotation of the entomopathogenic bacterium, Xenorhabdus cabanillasi strain JM26.</title>
        <authorList>
            <person name="Gualtieri M."/>
            <person name="Ogier J.C."/>
            <person name="Pages S."/>
            <person name="Givaudan A."/>
            <person name="Gaudriault S."/>
        </authorList>
    </citation>
    <scope>NUCLEOTIDE SEQUENCE [LARGE SCALE GENOMIC DNA]</scope>
    <source>
        <strain evidence="1 2">JM26</strain>
    </source>
</reference>
<dbReference type="AlphaFoldDB" id="W1JAW3"/>
<comment type="caution">
    <text evidence="1">The sequence shown here is derived from an EMBL/GenBank/DDBJ whole genome shotgun (WGS) entry which is preliminary data.</text>
</comment>
<protein>
    <submittedName>
        <fullName evidence="1">Uncharacterized protein</fullName>
    </submittedName>
</protein>
<accession>W1JAW3</accession>
<sequence length="39" mass="4428">MHLGRITRRALQILDLSSLLIQNKPKQQGVTLAGIYHPF</sequence>
<dbReference type="Proteomes" id="UP000019197">
    <property type="component" value="Unassembled WGS sequence"/>
</dbReference>
<evidence type="ECO:0000313" key="1">
    <source>
        <dbReference type="EMBL" id="CDL86650.1"/>
    </source>
</evidence>
<proteinExistence type="predicted"/>
<evidence type="ECO:0000313" key="2">
    <source>
        <dbReference type="Proteomes" id="UP000019197"/>
    </source>
</evidence>
<gene>
    <name evidence="1" type="ORF">XCR1_4290008</name>
</gene>